<accession>A0A8S1QY66</accession>
<comment type="caution">
    <text evidence="2">The sequence shown here is derived from an EMBL/GenBank/DDBJ whole genome shotgun (WGS) entry which is preliminary data.</text>
</comment>
<dbReference type="PROSITE" id="PS50082">
    <property type="entry name" value="WD_REPEATS_2"/>
    <property type="match status" value="1"/>
</dbReference>
<organism evidence="2 3">
    <name type="scientific">Paramecium sonneborni</name>
    <dbReference type="NCBI Taxonomy" id="65129"/>
    <lineage>
        <taxon>Eukaryota</taxon>
        <taxon>Sar</taxon>
        <taxon>Alveolata</taxon>
        <taxon>Ciliophora</taxon>
        <taxon>Intramacronucleata</taxon>
        <taxon>Oligohymenophorea</taxon>
        <taxon>Peniculida</taxon>
        <taxon>Parameciidae</taxon>
        <taxon>Paramecium</taxon>
    </lineage>
</organism>
<evidence type="ECO:0000313" key="3">
    <source>
        <dbReference type="Proteomes" id="UP000692954"/>
    </source>
</evidence>
<dbReference type="EMBL" id="CAJJDN010000126">
    <property type="protein sequence ID" value="CAD8120379.1"/>
    <property type="molecule type" value="Genomic_DNA"/>
</dbReference>
<keyword evidence="3" id="KW-1185">Reference proteome</keyword>
<proteinExistence type="predicted"/>
<dbReference type="AlphaFoldDB" id="A0A8S1QY66"/>
<evidence type="ECO:0000313" key="2">
    <source>
        <dbReference type="EMBL" id="CAD8120379.1"/>
    </source>
</evidence>
<protein>
    <submittedName>
        <fullName evidence="2">Uncharacterized protein</fullName>
    </submittedName>
</protein>
<dbReference type="InterPro" id="IPR001680">
    <property type="entry name" value="WD40_rpt"/>
</dbReference>
<sequence>MYVPFINENQRIQKSIYKDKICLAIAISQDNRLIYSGCDEKILVHMFKQGIVKQLKYLNQHAAEISTLNICRKNHNIVSGSLEGSIVIQPYSLIASSKYIQKLKGHDDIMCLAISPIMEDFLVTGSRDNQIKLWSSINQQYSCSQTIIDHNNCVCGLSINQSENQIISCSLDQMILILEKIKTINQQTGFYYKKSMLINLGIDYVVQIIQFLFFNPIHTKIKNYKQFVKSSEFSIKNEGNACYYFFPSQFNLKKNILIIKNKNNINVIKVQLSTSQNIQLNLNQIIGFGDNCIFGTLSFDGEYLITWDENSRQIQIRKYQEMQQIN</sequence>
<dbReference type="PANTHER" id="PTHR19920:SF0">
    <property type="entry name" value="CYTOSOLIC IRON-SULFUR PROTEIN ASSEMBLY PROTEIN CIAO1-RELATED"/>
    <property type="match status" value="1"/>
</dbReference>
<dbReference type="Pfam" id="PF00400">
    <property type="entry name" value="WD40"/>
    <property type="match status" value="2"/>
</dbReference>
<dbReference type="SMART" id="SM00320">
    <property type="entry name" value="WD40"/>
    <property type="match status" value="4"/>
</dbReference>
<dbReference type="Proteomes" id="UP000692954">
    <property type="component" value="Unassembled WGS sequence"/>
</dbReference>
<name>A0A8S1QY66_9CILI</name>
<evidence type="ECO:0000256" key="1">
    <source>
        <dbReference type="PROSITE-ProRule" id="PRU00221"/>
    </source>
</evidence>
<keyword evidence="1" id="KW-0853">WD repeat</keyword>
<dbReference type="GO" id="GO:0097361">
    <property type="term" value="C:cytosolic [4Fe-4S] assembly targeting complex"/>
    <property type="evidence" value="ECO:0007669"/>
    <property type="project" value="TreeGrafter"/>
</dbReference>
<dbReference type="OrthoDB" id="309769at2759"/>
<gene>
    <name evidence="2" type="ORF">PSON_ATCC_30995.1.T1260016</name>
</gene>
<reference evidence="2" key="1">
    <citation type="submission" date="2021-01" db="EMBL/GenBank/DDBJ databases">
        <authorList>
            <consortium name="Genoscope - CEA"/>
            <person name="William W."/>
        </authorList>
    </citation>
    <scope>NUCLEOTIDE SEQUENCE</scope>
</reference>
<dbReference type="PANTHER" id="PTHR19920">
    <property type="entry name" value="WD40 PROTEIN CIAO1"/>
    <property type="match status" value="1"/>
</dbReference>
<feature type="repeat" description="WD" evidence="1">
    <location>
        <begin position="109"/>
        <end position="135"/>
    </location>
</feature>
<dbReference type="GO" id="GO:0016226">
    <property type="term" value="P:iron-sulfur cluster assembly"/>
    <property type="evidence" value="ECO:0007669"/>
    <property type="project" value="TreeGrafter"/>
</dbReference>